<dbReference type="AlphaFoldDB" id="A0A6J4HDE3"/>
<dbReference type="EC" id="1.20.4.4" evidence="2"/>
<gene>
    <name evidence="2" type="ORF">AVDCRST_MAG20-713</name>
</gene>
<name>A0A6J4HDE3_9ACTN</name>
<dbReference type="EMBL" id="CADCSY010000027">
    <property type="protein sequence ID" value="CAA9220540.1"/>
    <property type="molecule type" value="Genomic_DNA"/>
</dbReference>
<evidence type="ECO:0000256" key="1">
    <source>
        <dbReference type="SAM" id="MobiDB-lite"/>
    </source>
</evidence>
<keyword evidence="2" id="KW-0560">Oxidoreductase</keyword>
<reference evidence="2" key="1">
    <citation type="submission" date="2020-02" db="EMBL/GenBank/DDBJ databases">
        <authorList>
            <person name="Meier V. D."/>
        </authorList>
    </citation>
    <scope>NUCLEOTIDE SEQUENCE</scope>
    <source>
        <strain evidence="2">AVDCRST_MAG20</strain>
    </source>
</reference>
<feature type="non-terminal residue" evidence="2">
    <location>
        <position position="1"/>
    </location>
</feature>
<accession>A0A6J4HDE3</accession>
<sequence>CLIPPAATIASRTGGPSWCSRAPTTPDGRRWPWAGSTTSPTAGRWAGQEAPTRRWRSTRQPPPPWPRWASTSRVPDRSAGPRRSRGPRTSSSRWAAETPARPSPGSATWTGSSRILPAWPSRRSVRSVTRSGRGCGPCWWSSGSLQPS</sequence>
<feature type="region of interest" description="Disordered" evidence="1">
    <location>
        <begin position="1"/>
        <end position="148"/>
    </location>
</feature>
<organism evidence="2">
    <name type="scientific">uncultured Acidimicrobiales bacterium</name>
    <dbReference type="NCBI Taxonomy" id="310071"/>
    <lineage>
        <taxon>Bacteria</taxon>
        <taxon>Bacillati</taxon>
        <taxon>Actinomycetota</taxon>
        <taxon>Acidimicrobiia</taxon>
        <taxon>Acidimicrobiales</taxon>
        <taxon>environmental samples</taxon>
    </lineage>
</organism>
<dbReference type="GO" id="GO:0030612">
    <property type="term" value="F:arsenate reductase (thioredoxin) activity"/>
    <property type="evidence" value="ECO:0007669"/>
    <property type="project" value="UniProtKB-EC"/>
</dbReference>
<proteinExistence type="predicted"/>
<feature type="non-terminal residue" evidence="2">
    <location>
        <position position="148"/>
    </location>
</feature>
<protein>
    <submittedName>
        <fullName evidence="2">Arsenate reductase thioredoxin-coupled</fullName>
        <ecNumber evidence="2">1.20.4.4</ecNumber>
    </submittedName>
</protein>
<evidence type="ECO:0000313" key="2">
    <source>
        <dbReference type="EMBL" id="CAA9220540.1"/>
    </source>
</evidence>